<dbReference type="RefSeq" id="WP_169247027.1">
    <property type="nucleotide sequence ID" value="NZ_SPMZ01000002.1"/>
</dbReference>
<sequence length="197" mass="21035">MRYASTLVLGAILTAGIAFARPQPADEQPDVSAEVKASRDAARQFGGALKEALQQAIKTGGPTNGIAVCHDQAGQIAADLGSKLDMIIGRTSLKTRNPGNAPDNWELAVLKQFEARKAQGEPADKLEFFAVIEDDQGQKTFRYMKAIPTGALCLACHGDKLDPEVDAKLKALYPNDTARGFKEGDLRGAFTIAKPLP</sequence>
<dbReference type="InterPro" id="IPR021796">
    <property type="entry name" value="Tll0287-like_dom"/>
</dbReference>
<organism evidence="3 4">
    <name type="scientific">Candidatus Competibacter phosphatis</name>
    <dbReference type="NCBI Taxonomy" id="221280"/>
    <lineage>
        <taxon>Bacteria</taxon>
        <taxon>Pseudomonadati</taxon>
        <taxon>Pseudomonadota</taxon>
        <taxon>Gammaproteobacteria</taxon>
        <taxon>Candidatus Competibacteraceae</taxon>
        <taxon>Candidatus Competibacter</taxon>
    </lineage>
</organism>
<name>A0ABX1TEK1_9GAMM</name>
<feature type="domain" description="Tll0287-like" evidence="2">
    <location>
        <begin position="47"/>
        <end position="195"/>
    </location>
</feature>
<feature type="signal peptide" evidence="1">
    <location>
        <begin position="1"/>
        <end position="20"/>
    </location>
</feature>
<accession>A0ABX1TEK1</accession>
<feature type="chain" id="PRO_5045854143" evidence="1">
    <location>
        <begin position="21"/>
        <end position="197"/>
    </location>
</feature>
<comment type="caution">
    <text evidence="3">The sequence shown here is derived from an EMBL/GenBank/DDBJ whole genome shotgun (WGS) entry which is preliminary data.</text>
</comment>
<evidence type="ECO:0000259" key="2">
    <source>
        <dbReference type="Pfam" id="PF11845"/>
    </source>
</evidence>
<evidence type="ECO:0000256" key="1">
    <source>
        <dbReference type="SAM" id="SignalP"/>
    </source>
</evidence>
<dbReference type="Proteomes" id="UP000760480">
    <property type="component" value="Unassembled WGS sequence"/>
</dbReference>
<evidence type="ECO:0000313" key="4">
    <source>
        <dbReference type="Proteomes" id="UP000760480"/>
    </source>
</evidence>
<reference evidence="3 4" key="1">
    <citation type="submission" date="2019-03" db="EMBL/GenBank/DDBJ databases">
        <title>Metabolic reconstructions from genomes of highly enriched 'Candidatus Accumulibacter' and 'Candidatus Competibacter' bioreactor populations.</title>
        <authorList>
            <person name="Annavajhala M.K."/>
            <person name="Welles L."/>
            <person name="Abbas B."/>
            <person name="Sorokin D."/>
            <person name="Park H."/>
            <person name="Van Loosdrecht M."/>
            <person name="Chandran K."/>
        </authorList>
    </citation>
    <scope>NUCLEOTIDE SEQUENCE [LARGE SCALE GENOMIC DNA]</scope>
    <source>
        <strain evidence="3 4">SBR_G</strain>
    </source>
</reference>
<gene>
    <name evidence="3" type="ORF">E4P82_00260</name>
</gene>
<dbReference type="Pfam" id="PF11845">
    <property type="entry name" value="Tll0287-like"/>
    <property type="match status" value="1"/>
</dbReference>
<keyword evidence="4" id="KW-1185">Reference proteome</keyword>
<proteinExistence type="predicted"/>
<protein>
    <submittedName>
        <fullName evidence="3">DUF3365 domain-containing protein</fullName>
    </submittedName>
</protein>
<evidence type="ECO:0000313" key="3">
    <source>
        <dbReference type="EMBL" id="NMQ17770.1"/>
    </source>
</evidence>
<dbReference type="EMBL" id="SPMZ01000002">
    <property type="protein sequence ID" value="NMQ17770.1"/>
    <property type="molecule type" value="Genomic_DNA"/>
</dbReference>
<keyword evidence="1" id="KW-0732">Signal</keyword>